<dbReference type="Proteomes" id="UP000190061">
    <property type="component" value="Unassembled WGS sequence"/>
</dbReference>
<organism evidence="1 2">
    <name type="scientific">Lysobacter spongiicola DSM 21749</name>
    <dbReference type="NCBI Taxonomy" id="1122188"/>
    <lineage>
        <taxon>Bacteria</taxon>
        <taxon>Pseudomonadati</taxon>
        <taxon>Pseudomonadota</taxon>
        <taxon>Gammaproteobacteria</taxon>
        <taxon>Lysobacterales</taxon>
        <taxon>Lysobacteraceae</taxon>
        <taxon>Novilysobacter</taxon>
    </lineage>
</organism>
<dbReference type="STRING" id="1122188.SAMN02745674_01359"/>
<dbReference type="EMBL" id="FUXP01000003">
    <property type="protein sequence ID" value="SJZ94455.1"/>
    <property type="molecule type" value="Genomic_DNA"/>
</dbReference>
<keyword evidence="2" id="KW-1185">Reference proteome</keyword>
<accession>A0A1T4PSC9</accession>
<dbReference type="AlphaFoldDB" id="A0A1T4PSC9"/>
<sequence>MTLTYTADQLTREAQLLATEIALLADFVIGEEAGVRALGLAADSEFAQSRHPDDLAEITGMALFGHVRRVESYVQDQEWAPDIPVDVSALQLAVDRTFSPAVLHGYEMEREAHGEMDVLGAHEVGAGDLPFGYFHRGILADLVARAAARLKVDRGERLTMADIALLLDVREPTVITNAHRKNFPTVEDENRRYAEPGDALPWMLKQGYVPTKGLPGESDTAQQTEPVGDLDDVVFVPVARDGSWFGPDCRVSGRFTIGAKGDEEKHKDYFTALEALVRMPTPRWRRPNRNGVPGIVAGVRFDRMRRADLRRALS</sequence>
<dbReference type="RefSeq" id="WP_234987731.1">
    <property type="nucleotide sequence ID" value="NZ_FUXP01000003.1"/>
</dbReference>
<name>A0A1T4PSC9_9GAMM</name>
<protein>
    <submittedName>
        <fullName evidence="1">Uncharacterized protein</fullName>
    </submittedName>
</protein>
<reference evidence="1 2" key="1">
    <citation type="submission" date="2017-02" db="EMBL/GenBank/DDBJ databases">
        <authorList>
            <person name="Peterson S.W."/>
        </authorList>
    </citation>
    <scope>NUCLEOTIDE SEQUENCE [LARGE SCALE GENOMIC DNA]</scope>
    <source>
        <strain evidence="1 2">DSM 21749</strain>
    </source>
</reference>
<evidence type="ECO:0000313" key="1">
    <source>
        <dbReference type="EMBL" id="SJZ94455.1"/>
    </source>
</evidence>
<proteinExistence type="predicted"/>
<evidence type="ECO:0000313" key="2">
    <source>
        <dbReference type="Proteomes" id="UP000190061"/>
    </source>
</evidence>
<gene>
    <name evidence="1" type="ORF">SAMN02745674_01359</name>
</gene>